<feature type="transmembrane region" description="Helical" evidence="10">
    <location>
        <begin position="42"/>
        <end position="68"/>
    </location>
</feature>
<feature type="domain" description="HemY N-terminal" evidence="11">
    <location>
        <begin position="26"/>
        <end position="131"/>
    </location>
</feature>
<evidence type="ECO:0000256" key="2">
    <source>
        <dbReference type="ARBA" id="ARBA00004429"/>
    </source>
</evidence>
<dbReference type="Gene3D" id="1.25.40.10">
    <property type="entry name" value="Tetratricopeptide repeat domain"/>
    <property type="match status" value="1"/>
</dbReference>
<dbReference type="eggNOG" id="COG3071">
    <property type="taxonomic scope" value="Bacteria"/>
</dbReference>
<evidence type="ECO:0000256" key="9">
    <source>
        <dbReference type="ARBA" id="ARBA00023244"/>
    </source>
</evidence>
<dbReference type="AlphaFoldDB" id="F6DBI3"/>
<evidence type="ECO:0000256" key="3">
    <source>
        <dbReference type="ARBA" id="ARBA00004744"/>
    </source>
</evidence>
<protein>
    <submittedName>
        <fullName evidence="12">HemY domain protein</fullName>
    </submittedName>
</protein>
<dbReference type="EMBL" id="CP002776">
    <property type="protein sequence ID" value="AEG32385.1"/>
    <property type="molecule type" value="Genomic_DNA"/>
</dbReference>
<comment type="function">
    <text evidence="1">Involved in a late step of protoheme IX synthesis.</text>
</comment>
<sequence length="393" mass="44922">MKLLIAWGLFLILGVALASLAVLNLGEVVLRWEQWELITSLGLLLALLIVGMIVFYLLIRFWVAVWNLPRAWQKRRQLKRYQQAQASLSKGLIAQELADWAKAEKQLIATAKLSENGVMHYLAAAKMADAQQATARRDQYLQQARQRYPEEDITIGLVEARLLTAQQPDTALVILAELQRIHPKHPVVLQDYWRLLTQQQRLGLLIKLWPGLKKYSGLSREQLARHEQALLIMQLQQANTLEQLNHLWTGLAGRTQIQPSILTEYVKQALRFDDANNLAGLIEKALKKQWDESLVYWYGRIEFGPAFDRFKRAQGWLGDHPDSAVLLLTLGRLACQSQLWGQAHHYFNQSLALQPELETYHALAHCYEAEGEDTQAALTYKKALAQLPYATNH</sequence>
<name>F6DBI3_THICA</name>
<evidence type="ECO:0000256" key="1">
    <source>
        <dbReference type="ARBA" id="ARBA00002962"/>
    </source>
</evidence>
<dbReference type="SUPFAM" id="SSF48452">
    <property type="entry name" value="TPR-like"/>
    <property type="match status" value="1"/>
</dbReference>
<dbReference type="KEGG" id="tcy:Thicy_1628"/>
<evidence type="ECO:0000256" key="4">
    <source>
        <dbReference type="ARBA" id="ARBA00022475"/>
    </source>
</evidence>
<dbReference type="STRING" id="717773.Thicy_1628"/>
<evidence type="ECO:0000256" key="8">
    <source>
        <dbReference type="ARBA" id="ARBA00023136"/>
    </source>
</evidence>
<keyword evidence="8 10" id="KW-0472">Membrane</keyword>
<dbReference type="NCBIfam" id="TIGR00540">
    <property type="entry name" value="TPR_hemY_coli"/>
    <property type="match status" value="1"/>
</dbReference>
<evidence type="ECO:0000256" key="6">
    <source>
        <dbReference type="ARBA" id="ARBA00022692"/>
    </source>
</evidence>
<keyword evidence="4" id="KW-1003">Cell membrane</keyword>
<evidence type="ECO:0000313" key="13">
    <source>
        <dbReference type="Proteomes" id="UP000009232"/>
    </source>
</evidence>
<dbReference type="OrthoDB" id="7053339at2"/>
<keyword evidence="13" id="KW-1185">Reference proteome</keyword>
<dbReference type="GO" id="GO:0005886">
    <property type="term" value="C:plasma membrane"/>
    <property type="evidence" value="ECO:0007669"/>
    <property type="project" value="UniProtKB-SubCell"/>
</dbReference>
<evidence type="ECO:0000256" key="10">
    <source>
        <dbReference type="SAM" id="Phobius"/>
    </source>
</evidence>
<keyword evidence="6 10" id="KW-0812">Transmembrane</keyword>
<dbReference type="GO" id="GO:0006779">
    <property type="term" value="P:porphyrin-containing compound biosynthetic process"/>
    <property type="evidence" value="ECO:0007669"/>
    <property type="project" value="UniProtKB-KW"/>
</dbReference>
<dbReference type="Proteomes" id="UP000009232">
    <property type="component" value="Chromosome"/>
</dbReference>
<accession>F6DBI3</accession>
<dbReference type="RefSeq" id="WP_013836155.1">
    <property type="nucleotide sequence ID" value="NC_015581.1"/>
</dbReference>
<dbReference type="UniPathway" id="UPA00252"/>
<dbReference type="InterPro" id="IPR011990">
    <property type="entry name" value="TPR-like_helical_dom_sf"/>
</dbReference>
<evidence type="ECO:0000256" key="5">
    <source>
        <dbReference type="ARBA" id="ARBA00022519"/>
    </source>
</evidence>
<dbReference type="GO" id="GO:0042168">
    <property type="term" value="P:heme metabolic process"/>
    <property type="evidence" value="ECO:0007669"/>
    <property type="project" value="InterPro"/>
</dbReference>
<dbReference type="Pfam" id="PF07219">
    <property type="entry name" value="HemY_N"/>
    <property type="match status" value="1"/>
</dbReference>
<dbReference type="InterPro" id="IPR005254">
    <property type="entry name" value="Heme_biosyn_assoc_TPR_pro"/>
</dbReference>
<gene>
    <name evidence="12" type="ordered locus">Thicy_1628</name>
</gene>
<organism evidence="12 13">
    <name type="scientific">Thiomicrospira cyclica (strain DSM 14477 / JCM 11371 / ALM1)</name>
    <name type="common">Thioalkalimicrobium cyclicum</name>
    <dbReference type="NCBI Taxonomy" id="717773"/>
    <lineage>
        <taxon>Bacteria</taxon>
        <taxon>Pseudomonadati</taxon>
        <taxon>Pseudomonadota</taxon>
        <taxon>Gammaproteobacteria</taxon>
        <taxon>Thiotrichales</taxon>
        <taxon>Piscirickettsiaceae</taxon>
        <taxon>Thiomicrospira</taxon>
    </lineage>
</organism>
<evidence type="ECO:0000313" key="12">
    <source>
        <dbReference type="EMBL" id="AEG32385.1"/>
    </source>
</evidence>
<comment type="pathway">
    <text evidence="3">Porphyrin-containing compound metabolism; protoheme biosynthesis.</text>
</comment>
<keyword evidence="5" id="KW-0997">Cell inner membrane</keyword>
<proteinExistence type="predicted"/>
<keyword evidence="9" id="KW-0627">Porphyrin biosynthesis</keyword>
<dbReference type="InterPro" id="IPR010817">
    <property type="entry name" value="HemY_N"/>
</dbReference>
<keyword evidence="7 10" id="KW-1133">Transmembrane helix</keyword>
<dbReference type="HOGENOM" id="CLU_037501_2_1_6"/>
<comment type="subcellular location">
    <subcellularLocation>
        <location evidence="2">Cell inner membrane</location>
        <topology evidence="2">Multi-pass membrane protein</topology>
    </subcellularLocation>
</comment>
<evidence type="ECO:0000256" key="7">
    <source>
        <dbReference type="ARBA" id="ARBA00022989"/>
    </source>
</evidence>
<evidence type="ECO:0000259" key="11">
    <source>
        <dbReference type="Pfam" id="PF07219"/>
    </source>
</evidence>
<reference evidence="12 13" key="1">
    <citation type="submission" date="2011-05" db="EMBL/GenBank/DDBJ databases">
        <title>Complete sequence of Thioalkalimicrobium cyclicum ALM1.</title>
        <authorList>
            <consortium name="US DOE Joint Genome Institute"/>
            <person name="Lucas S."/>
            <person name="Han J."/>
            <person name="Lapidus A."/>
            <person name="Cheng J.-F."/>
            <person name="Goodwin L."/>
            <person name="Pitluck S."/>
            <person name="Peters L."/>
            <person name="Mikhailova N."/>
            <person name="Davenport K."/>
            <person name="Han C."/>
            <person name="Tapia R."/>
            <person name="Land M."/>
            <person name="Hauser L."/>
            <person name="Kyrpides N."/>
            <person name="Ivanova N."/>
            <person name="Pagani I."/>
            <person name="Kappler U."/>
            <person name="Woyke T."/>
        </authorList>
    </citation>
    <scope>NUCLEOTIDE SEQUENCE [LARGE SCALE GENOMIC DNA]</scope>
    <source>
        <strain evidence="13">DSM 14477 / JCM 11371 / ALM1</strain>
    </source>
</reference>